<feature type="transmembrane region" description="Helical" evidence="10">
    <location>
        <begin position="191"/>
        <end position="211"/>
    </location>
</feature>
<feature type="transmembrane region" description="Helical" evidence="10">
    <location>
        <begin position="386"/>
        <end position="406"/>
    </location>
</feature>
<feature type="transmembrane region" description="Helical" evidence="10">
    <location>
        <begin position="102"/>
        <end position="119"/>
    </location>
</feature>
<dbReference type="PROSITE" id="PS01022">
    <property type="entry name" value="PTR2_1"/>
    <property type="match status" value="1"/>
</dbReference>
<evidence type="ECO:0000256" key="7">
    <source>
        <dbReference type="ARBA" id="ARBA00022989"/>
    </source>
</evidence>
<evidence type="ECO:0000256" key="4">
    <source>
        <dbReference type="ARBA" id="ARBA00022692"/>
    </source>
</evidence>
<feature type="transmembrane region" description="Helical" evidence="10">
    <location>
        <begin position="223"/>
        <end position="244"/>
    </location>
</feature>
<accession>A0A9E9FYH2</accession>
<evidence type="ECO:0000256" key="5">
    <source>
        <dbReference type="ARBA" id="ARBA00022856"/>
    </source>
</evidence>
<comment type="similarity">
    <text evidence="2">Belongs to the major facilitator superfamily. Proton-dependent oligopeptide transporter (POT/PTR) (TC 2.A.17) family.</text>
</comment>
<feature type="region of interest" description="Disordered" evidence="9">
    <location>
        <begin position="1"/>
        <end position="24"/>
    </location>
</feature>
<feature type="transmembrane region" description="Helical" evidence="10">
    <location>
        <begin position="353"/>
        <end position="374"/>
    </location>
</feature>
<feature type="transmembrane region" description="Helical" evidence="10">
    <location>
        <begin position="150"/>
        <end position="170"/>
    </location>
</feature>
<feature type="compositionally biased region" description="Acidic residues" evidence="9">
    <location>
        <begin position="729"/>
        <end position="741"/>
    </location>
</feature>
<dbReference type="GO" id="GO:0016020">
    <property type="term" value="C:membrane"/>
    <property type="evidence" value="ECO:0007669"/>
    <property type="project" value="UniProtKB-SubCell"/>
</dbReference>
<dbReference type="InterPro" id="IPR036259">
    <property type="entry name" value="MFS_trans_sf"/>
</dbReference>
<dbReference type="GO" id="GO:0022857">
    <property type="term" value="F:transmembrane transporter activity"/>
    <property type="evidence" value="ECO:0007669"/>
    <property type="project" value="InterPro"/>
</dbReference>
<feature type="transmembrane region" description="Helical" evidence="10">
    <location>
        <begin position="634"/>
        <end position="654"/>
    </location>
</feature>
<evidence type="ECO:0000256" key="1">
    <source>
        <dbReference type="ARBA" id="ARBA00004141"/>
    </source>
</evidence>
<keyword evidence="4 10" id="KW-0812">Transmembrane</keyword>
<dbReference type="EMBL" id="OM908768">
    <property type="protein sequence ID" value="WAQ93412.1"/>
    <property type="molecule type" value="mRNA"/>
</dbReference>
<feature type="transmembrane region" description="Helical" evidence="10">
    <location>
        <begin position="304"/>
        <end position="322"/>
    </location>
</feature>
<dbReference type="CDD" id="cd17347">
    <property type="entry name" value="MFS_SLC15A1_2_like"/>
    <property type="match status" value="1"/>
</dbReference>
<keyword evidence="5" id="KW-0571">Peptide transport</keyword>
<dbReference type="GO" id="GO:0015031">
    <property type="term" value="P:protein transport"/>
    <property type="evidence" value="ECO:0007669"/>
    <property type="project" value="UniProtKB-KW"/>
</dbReference>
<dbReference type="Gene3D" id="1.20.1250.20">
    <property type="entry name" value="MFS general substrate transporter like domains"/>
    <property type="match status" value="2"/>
</dbReference>
<keyword evidence="7 10" id="KW-1133">Transmembrane helix</keyword>
<feature type="transmembrane region" description="Helical" evidence="10">
    <location>
        <begin position="695"/>
        <end position="716"/>
    </location>
</feature>
<protein>
    <submittedName>
        <fullName evidence="11">Solute carrier family 15 member 1</fullName>
    </submittedName>
</protein>
<evidence type="ECO:0000256" key="8">
    <source>
        <dbReference type="ARBA" id="ARBA00023136"/>
    </source>
</evidence>
<evidence type="ECO:0000256" key="6">
    <source>
        <dbReference type="ARBA" id="ARBA00022927"/>
    </source>
</evidence>
<evidence type="ECO:0000256" key="9">
    <source>
        <dbReference type="SAM" id="MobiDB-lite"/>
    </source>
</evidence>
<comment type="subcellular location">
    <subcellularLocation>
        <location evidence="1">Membrane</location>
        <topology evidence="1">Multi-pass membrane protein</topology>
    </subcellularLocation>
</comment>
<keyword evidence="8 10" id="KW-0472">Membrane</keyword>
<evidence type="ECO:0000256" key="10">
    <source>
        <dbReference type="SAM" id="Phobius"/>
    </source>
</evidence>
<name>A0A9E9FYH2_HALDH</name>
<organism evidence="11">
    <name type="scientific">Haliotis discus hannai</name>
    <name type="common">Japanese abalone</name>
    <dbReference type="NCBI Taxonomy" id="42344"/>
    <lineage>
        <taxon>Eukaryota</taxon>
        <taxon>Metazoa</taxon>
        <taxon>Spiralia</taxon>
        <taxon>Lophotrochozoa</taxon>
        <taxon>Mollusca</taxon>
        <taxon>Gastropoda</taxon>
        <taxon>Vetigastropoda</taxon>
        <taxon>Lepetellida</taxon>
        <taxon>Haliotoidea</taxon>
        <taxon>Haliotidae</taxon>
        <taxon>Haliotis</taxon>
    </lineage>
</organism>
<reference evidence="11" key="1">
    <citation type="submission" date="2022-03" db="EMBL/GenBank/DDBJ databases">
        <authorList>
            <person name="Liao Z."/>
            <person name="Liu Y."/>
            <person name="Wang Y."/>
            <person name="Lu Q."/>
            <person name="Peng Y."/>
            <person name="Liu Q."/>
        </authorList>
    </citation>
    <scope>NUCLEOTIDE SEQUENCE</scope>
</reference>
<feature type="region of interest" description="Disordered" evidence="9">
    <location>
        <begin position="726"/>
        <end position="753"/>
    </location>
</feature>
<dbReference type="InterPro" id="IPR018456">
    <property type="entry name" value="PTR2_symporter_CS"/>
</dbReference>
<feature type="transmembrane region" description="Helical" evidence="10">
    <location>
        <begin position="666"/>
        <end position="683"/>
    </location>
</feature>
<dbReference type="AlphaFoldDB" id="A0A9E9FYH2"/>
<sequence length="753" mass="83128">MEVGYGSLEEPVPTSPQQPQKDQKLLKNGNNVEKTRGKAWGRVKNILTRRARYPPSIFFILGTEFCERFCYYGLRTILVLYLTNWLRFSPDSATAIYHGSSMLAYFSPILGAVIADGYIGRYRTILYLSVVYCIGNLILALTALPPREKIGPLIGLLVIGLGTGGIKPCVSAFGGDQFHASQEKERTTFFSVFYFMINLGSVLSTFFTPMLRADVHCIEDTCYPLAFGVPALLMFLAIIIFIAGTKLYKRNPPSGNILGKVLRCIWHGLRRSCQTRGEVREDKTHWLDRAEDKFEESFVEDVKILLKVLWLFLPLPLFWALFDQQGSRWTLQAEEMDGSMGSLGRLKPDQFQVLNPLLIIVLIPVFEHIIYPLLDCCRLPHRPLQRMVVGMSFGVLAFIVAGLVQIKLDAGKEAPLATGDSGITVINTVKCNISLTSPFYTGNISTHQYAGMYRHQSGSMSVSAACEQDKTSSVTDTFLFDAATPYRIVIMTDSQGHMTLKQFVDKRTKPSNGQADVSVVSNLPYTNSSQRVRLVPMKGKEVAGAPVYLNISRDNATAYTSMEPAVYKVSLPLQSPGDMWKDQAGLVTVLSGATYTLALVNKNSAADFNDEADVTLYQGLAENQVSMFLLVPQYVIITVGEVLFSVTGLSFAYSQAPNGLKSVVQAAWLLTTAVGDLVVVIVAEVQLLPSQTAEFFLFAALMGVATIIFAIMTLFYKYLYVTSSASGSDTDEAGLVDEDKEEIPLKDKDGKQA</sequence>
<feature type="transmembrane region" description="Helical" evidence="10">
    <location>
        <begin position="126"/>
        <end position="144"/>
    </location>
</feature>
<evidence type="ECO:0000256" key="3">
    <source>
        <dbReference type="ARBA" id="ARBA00022448"/>
    </source>
</evidence>
<dbReference type="InterPro" id="IPR000109">
    <property type="entry name" value="POT_fam"/>
</dbReference>
<evidence type="ECO:0000313" key="11">
    <source>
        <dbReference type="EMBL" id="WAQ93412.1"/>
    </source>
</evidence>
<feature type="compositionally biased region" description="Basic and acidic residues" evidence="9">
    <location>
        <begin position="742"/>
        <end position="753"/>
    </location>
</feature>
<keyword evidence="3" id="KW-0813">Transport</keyword>
<evidence type="ECO:0000256" key="2">
    <source>
        <dbReference type="ARBA" id="ARBA00005982"/>
    </source>
</evidence>
<proteinExistence type="evidence at transcript level"/>
<dbReference type="PANTHER" id="PTHR11654">
    <property type="entry name" value="OLIGOPEPTIDE TRANSPORTER-RELATED"/>
    <property type="match status" value="1"/>
</dbReference>
<dbReference type="FunFam" id="1.20.1250.20:FF:000049">
    <property type="entry name" value="Solute carrier family 15 member 2"/>
    <property type="match status" value="1"/>
</dbReference>
<keyword evidence="6" id="KW-0653">Protein transport</keyword>
<gene>
    <name evidence="11" type="primary">SLC15A1</name>
</gene>
<dbReference type="GO" id="GO:0006857">
    <property type="term" value="P:oligopeptide transport"/>
    <property type="evidence" value="ECO:0007669"/>
    <property type="project" value="InterPro"/>
</dbReference>
<dbReference type="SUPFAM" id="SSF103473">
    <property type="entry name" value="MFS general substrate transporter"/>
    <property type="match status" value="1"/>
</dbReference>
<dbReference type="Pfam" id="PF00854">
    <property type="entry name" value="PTR2"/>
    <property type="match status" value="2"/>
</dbReference>